<evidence type="ECO:0000313" key="2">
    <source>
        <dbReference type="Proteomes" id="UP000266778"/>
    </source>
</evidence>
<keyword evidence="1" id="KW-0436">Ligase</keyword>
<dbReference type="Proteomes" id="UP000266778">
    <property type="component" value="Chromosome"/>
</dbReference>
<protein>
    <submittedName>
        <fullName evidence="1">Glutamyl-tRNA synthetase</fullName>
    </submittedName>
</protein>
<dbReference type="EMBL" id="CP025706">
    <property type="protein sequence ID" value="AXB04270.1"/>
    <property type="molecule type" value="Genomic_DNA"/>
</dbReference>
<accession>A0A7U6B8Z1</accession>
<proteinExistence type="predicted"/>
<name>A0A7U6B8Z1_AERCA</name>
<gene>
    <name evidence="1" type="ORF">C1C91_03810</name>
</gene>
<organism evidence="1 2">
    <name type="scientific">Aeromonas caviae</name>
    <name type="common">Aeromonas punctata</name>
    <dbReference type="NCBI Taxonomy" id="648"/>
    <lineage>
        <taxon>Bacteria</taxon>
        <taxon>Pseudomonadati</taxon>
        <taxon>Pseudomonadota</taxon>
        <taxon>Gammaproteobacteria</taxon>
        <taxon>Aeromonadales</taxon>
        <taxon>Aeromonadaceae</taxon>
        <taxon>Aeromonas</taxon>
    </lineage>
</organism>
<dbReference type="AlphaFoldDB" id="A0A7U6B8Z1"/>
<evidence type="ECO:0000313" key="1">
    <source>
        <dbReference type="EMBL" id="AXB04270.1"/>
    </source>
</evidence>
<sequence length="26" mass="2918">MALVGKERLARIDRALAYIEARMAAE</sequence>
<dbReference type="GO" id="GO:0004812">
    <property type="term" value="F:aminoacyl-tRNA ligase activity"/>
    <property type="evidence" value="ECO:0007669"/>
    <property type="project" value="UniProtKB-KW"/>
</dbReference>
<keyword evidence="1" id="KW-0030">Aminoacyl-tRNA synthetase</keyword>
<reference evidence="1" key="1">
    <citation type="journal article" date="2019" name="J Environ">
        <title>Genetic characterization and potential molecular dissemination mechanism of tet (31) gene in Aeromonas caviae from an oxytetracycline wastewater treatment system.</title>
        <authorList>
            <person name="Shi Y."/>
            <person name="Tian Z."/>
            <person name="Leclercq S.O."/>
            <person name="Zhang H."/>
            <person name="Yang M."/>
            <person name="Zhang Y."/>
        </authorList>
    </citation>
    <scope>NUCLEOTIDE SEQUENCE</scope>
    <source>
        <strain evidence="1">T25-39</strain>
    </source>
</reference>